<sequence length="242" mass="27065">MTASNQQKIEFHERLLVTQPFHNSLYRESDAEYFPRLYKAIMTSCALQEPQKRFDLEQSPRFPVEVMGSNPMPLSLLELFVRLTNAKVCLEIGCFIGLSAMSMATALPPGGKVHTIEKFDEFAAVANRNFAANGLADRIELHLGDAIDVLPGLLRGMQVDLAFIDGNKERYLDYFRLIEPSIRRGGIMIFDDATYHGDVLNDAPVDPKGSGVKAMLDEAGRHNEFHRSLLPIGNGLLLMLKK</sequence>
<protein>
    <submittedName>
        <fullName evidence="4">O-methyltransferase</fullName>
    </submittedName>
</protein>
<keyword evidence="1 4" id="KW-0489">Methyltransferase</keyword>
<evidence type="ECO:0000256" key="3">
    <source>
        <dbReference type="ARBA" id="ARBA00022691"/>
    </source>
</evidence>
<evidence type="ECO:0000256" key="2">
    <source>
        <dbReference type="ARBA" id="ARBA00022679"/>
    </source>
</evidence>
<dbReference type="GO" id="GO:0008171">
    <property type="term" value="F:O-methyltransferase activity"/>
    <property type="evidence" value="ECO:0007669"/>
    <property type="project" value="InterPro"/>
</dbReference>
<proteinExistence type="predicted"/>
<dbReference type="PANTHER" id="PTHR10509:SF14">
    <property type="entry name" value="CAFFEOYL-COA O-METHYLTRANSFERASE 3-RELATED"/>
    <property type="match status" value="1"/>
</dbReference>
<dbReference type="AlphaFoldDB" id="A0A371B6X8"/>
<dbReference type="RefSeq" id="WP_115515179.1">
    <property type="nucleotide sequence ID" value="NZ_QRGO01000001.1"/>
</dbReference>
<dbReference type="PANTHER" id="PTHR10509">
    <property type="entry name" value="O-METHYLTRANSFERASE-RELATED"/>
    <property type="match status" value="1"/>
</dbReference>
<reference evidence="5" key="1">
    <citation type="submission" date="2018-08" db="EMBL/GenBank/DDBJ databases">
        <authorList>
            <person name="Kim S.-J."/>
            <person name="Jung G.-Y."/>
        </authorList>
    </citation>
    <scope>NUCLEOTIDE SEQUENCE [LARGE SCALE GENOMIC DNA]</scope>
    <source>
        <strain evidence="5">GY_H</strain>
    </source>
</reference>
<evidence type="ECO:0000256" key="1">
    <source>
        <dbReference type="ARBA" id="ARBA00022603"/>
    </source>
</evidence>
<dbReference type="EMBL" id="QRGO01000001">
    <property type="protein sequence ID" value="RDV03151.1"/>
    <property type="molecule type" value="Genomic_DNA"/>
</dbReference>
<dbReference type="Gene3D" id="3.40.50.150">
    <property type="entry name" value="Vaccinia Virus protein VP39"/>
    <property type="match status" value="1"/>
</dbReference>
<evidence type="ECO:0000313" key="4">
    <source>
        <dbReference type="EMBL" id="RDV03151.1"/>
    </source>
</evidence>
<dbReference type="InterPro" id="IPR050362">
    <property type="entry name" value="Cation-dep_OMT"/>
</dbReference>
<keyword evidence="2 4" id="KW-0808">Transferase</keyword>
<dbReference type="GO" id="GO:0032259">
    <property type="term" value="P:methylation"/>
    <property type="evidence" value="ECO:0007669"/>
    <property type="project" value="UniProtKB-KW"/>
</dbReference>
<comment type="caution">
    <text evidence="4">The sequence shown here is derived from an EMBL/GenBank/DDBJ whole genome shotgun (WGS) entry which is preliminary data.</text>
</comment>
<keyword evidence="5" id="KW-1185">Reference proteome</keyword>
<dbReference type="Pfam" id="PF01596">
    <property type="entry name" value="Methyltransf_3"/>
    <property type="match status" value="1"/>
</dbReference>
<dbReference type="OrthoDB" id="9799672at2"/>
<dbReference type="InterPro" id="IPR029063">
    <property type="entry name" value="SAM-dependent_MTases_sf"/>
</dbReference>
<organism evidence="4 5">
    <name type="scientific">Undibacter mobilis</name>
    <dbReference type="NCBI Taxonomy" id="2292256"/>
    <lineage>
        <taxon>Bacteria</taxon>
        <taxon>Pseudomonadati</taxon>
        <taxon>Pseudomonadota</taxon>
        <taxon>Alphaproteobacteria</taxon>
        <taxon>Hyphomicrobiales</taxon>
        <taxon>Nitrobacteraceae</taxon>
        <taxon>Undibacter</taxon>
    </lineage>
</organism>
<dbReference type="InterPro" id="IPR002935">
    <property type="entry name" value="SAM_O-MeTrfase"/>
</dbReference>
<keyword evidence="3" id="KW-0949">S-adenosyl-L-methionine</keyword>
<dbReference type="PROSITE" id="PS51682">
    <property type="entry name" value="SAM_OMT_I"/>
    <property type="match status" value="1"/>
</dbReference>
<accession>A0A371B6X8</accession>
<dbReference type="Proteomes" id="UP000263993">
    <property type="component" value="Unassembled WGS sequence"/>
</dbReference>
<evidence type="ECO:0000313" key="5">
    <source>
        <dbReference type="Proteomes" id="UP000263993"/>
    </source>
</evidence>
<dbReference type="GO" id="GO:0008757">
    <property type="term" value="F:S-adenosylmethionine-dependent methyltransferase activity"/>
    <property type="evidence" value="ECO:0007669"/>
    <property type="project" value="TreeGrafter"/>
</dbReference>
<dbReference type="SUPFAM" id="SSF53335">
    <property type="entry name" value="S-adenosyl-L-methionine-dependent methyltransferases"/>
    <property type="match status" value="1"/>
</dbReference>
<name>A0A371B6X8_9BRAD</name>
<gene>
    <name evidence="4" type="ORF">DXH78_00230</name>
</gene>